<keyword evidence="5" id="KW-1185">Reference proteome</keyword>
<dbReference type="STRING" id="6265.A0A0B2V379"/>
<feature type="region of interest" description="Disordered" evidence="3">
    <location>
        <begin position="368"/>
        <end position="389"/>
    </location>
</feature>
<protein>
    <submittedName>
        <fullName evidence="4">Leucine-rich repeat-containing protein 9</fullName>
    </submittedName>
</protein>
<dbReference type="SUPFAM" id="SSF52058">
    <property type="entry name" value="L domain-like"/>
    <property type="match status" value="2"/>
</dbReference>
<dbReference type="InterPro" id="IPR001611">
    <property type="entry name" value="Leu-rich_rpt"/>
</dbReference>
<evidence type="ECO:0000256" key="1">
    <source>
        <dbReference type="ARBA" id="ARBA00022614"/>
    </source>
</evidence>
<dbReference type="OMA" id="ELMICDQ"/>
<dbReference type="Pfam" id="PF13855">
    <property type="entry name" value="LRR_8"/>
    <property type="match status" value="1"/>
</dbReference>
<accession>A0A0B2V379</accession>
<name>A0A0B2V379_TOXCA</name>
<keyword evidence="1" id="KW-0433">Leucine-rich repeat</keyword>
<evidence type="ECO:0000313" key="4">
    <source>
        <dbReference type="EMBL" id="KHN77881.1"/>
    </source>
</evidence>
<reference evidence="4 5" key="1">
    <citation type="submission" date="2014-11" db="EMBL/GenBank/DDBJ databases">
        <title>Genetic blueprint of the zoonotic pathogen Toxocara canis.</title>
        <authorList>
            <person name="Zhu X.-Q."/>
            <person name="Korhonen P.K."/>
            <person name="Cai H."/>
            <person name="Young N.D."/>
            <person name="Nejsum P."/>
            <person name="von Samson-Himmelstjerna G."/>
            <person name="Boag P.R."/>
            <person name="Tan P."/>
            <person name="Li Q."/>
            <person name="Min J."/>
            <person name="Yang Y."/>
            <person name="Wang X."/>
            <person name="Fang X."/>
            <person name="Hall R.S."/>
            <person name="Hofmann A."/>
            <person name="Sternberg P.W."/>
            <person name="Jex A.R."/>
            <person name="Gasser R.B."/>
        </authorList>
    </citation>
    <scope>NUCLEOTIDE SEQUENCE [LARGE SCALE GENOMIC DNA]</scope>
    <source>
        <strain evidence="4">PN_DK_2014</strain>
    </source>
</reference>
<proteinExistence type="predicted"/>
<feature type="compositionally biased region" description="Polar residues" evidence="3">
    <location>
        <begin position="368"/>
        <end position="384"/>
    </location>
</feature>
<dbReference type="InterPro" id="IPR032675">
    <property type="entry name" value="LRR_dom_sf"/>
</dbReference>
<dbReference type="SMART" id="SM00369">
    <property type="entry name" value="LRR_TYP"/>
    <property type="match status" value="6"/>
</dbReference>
<dbReference type="OrthoDB" id="266138at2759"/>
<dbReference type="PANTHER" id="PTHR46652">
    <property type="entry name" value="LEUCINE-RICH REPEAT AND IQ DOMAIN-CONTAINING PROTEIN 1-RELATED"/>
    <property type="match status" value="1"/>
</dbReference>
<evidence type="ECO:0000256" key="2">
    <source>
        <dbReference type="ARBA" id="ARBA00022737"/>
    </source>
</evidence>
<sequence length="1051" mass="119668">MYFGGMPVLVGMKYFTSLKILRIFGQDVASVKPLIEVASTLEELWICEGQLKDISGIESCKNLKKVFLYDNQIEDASPIAHLQSLDTLLLMNNAISDLSFINELSALTVLKISSNQLTDAVKISLKFNDFGLTSLKCLFTLINCDALRDISLWNEMAEFNDALSIERCMPWIAFHFHYLERFDDDRLTDEFLANYTAVAETKLFDIINEQLKMQSEFLQKVAIIENNKQRIDARFEQLNVALNVLKDSNTKKDAKREVIGKIVNDVRNNYKTISLITKFADVNRIFLIDCNEQTRIWSVRDVIRLIDRFKDLRYRTEPIRVFRDLAYIQKEAGEKKRILIVPVVFCEKLSKKVHRTILNEKSIAAKNTTDSDVTNSEPSKSQEVTNHDEDDERILWSDLELAAVCVSEVIPTSMLSTNDILNFEQFTEKLERELARLRSINIDVKIETKSSRARSDSLATVKGRQDGTNTVSPKIRKLSDFLDPDSLRNRWSKEPFFQNSKVLSTRNPLSLIFAYMRCPVFVDIFDFQATMTTLDLSDLKLTRLDGIESLTNLAYLSVSRNKLSSLKKITELNCLTFLDASENIIAKIEALPESLSIIDLRSNAITSLGFCENLKLVAKLNISMNKIRSLKGIEKMKLLEMLFCADNQIKEKGNIDLLKNLSSLLLVDFSGNGLRDIVGYRQKILLNCPLLRSLDRERIPNEERIAATKSPGKALTAEFIDRWVPNLSAIRSLSFPNQRFEMVAFDDTILARIKHIEEVNLSKNRLQHFYELIRLENLRVLDLSENVITTISNEPTGVVQVMPNLEVLNLCSNGITNGILAKLGLQLLRSLKKLNLSRNSMTRFDGRVFDLPHLEELNLSYNQIKSAKQKTSNSLKRLDLTSNCLKGIELLHLPSIEHLNLSANRIGTCAALKSLALMKCLRSLNCKDNPVTQRRVYVEYVRSQAKSLEELDGEPIAKSGRLMTEVRNPPYKLHHVTENGNDEEDYSAHSHELKFAAGIEGKRLLNPMDQAFSMRTLASTRLHQMVNSTPREETLNTLCLSGVKAVKHHKL</sequence>
<dbReference type="Proteomes" id="UP000031036">
    <property type="component" value="Unassembled WGS sequence"/>
</dbReference>
<dbReference type="SMART" id="SM00365">
    <property type="entry name" value="LRR_SD22"/>
    <property type="match status" value="8"/>
</dbReference>
<dbReference type="EMBL" id="JPKZ01002215">
    <property type="protein sequence ID" value="KHN77881.1"/>
    <property type="molecule type" value="Genomic_DNA"/>
</dbReference>
<gene>
    <name evidence="4" type="primary">LRRC9</name>
    <name evidence="4" type="ORF">Tcan_07300</name>
</gene>
<dbReference type="InterPro" id="IPR003591">
    <property type="entry name" value="Leu-rich_rpt_typical-subtyp"/>
</dbReference>
<evidence type="ECO:0000313" key="5">
    <source>
        <dbReference type="Proteomes" id="UP000031036"/>
    </source>
</evidence>
<evidence type="ECO:0000256" key="3">
    <source>
        <dbReference type="SAM" id="MobiDB-lite"/>
    </source>
</evidence>
<dbReference type="PANTHER" id="PTHR46652:SF3">
    <property type="entry name" value="LEUCINE-RICH REPEAT-CONTAINING PROTEIN 9"/>
    <property type="match status" value="1"/>
</dbReference>
<comment type="caution">
    <text evidence="4">The sequence shown here is derived from an EMBL/GenBank/DDBJ whole genome shotgun (WGS) entry which is preliminary data.</text>
</comment>
<keyword evidence="2" id="KW-0677">Repeat</keyword>
<dbReference type="InterPro" id="IPR050836">
    <property type="entry name" value="SDS22/Internalin_LRR"/>
</dbReference>
<dbReference type="PROSITE" id="PS51450">
    <property type="entry name" value="LRR"/>
    <property type="match status" value="4"/>
</dbReference>
<dbReference type="Gene3D" id="3.80.10.10">
    <property type="entry name" value="Ribonuclease Inhibitor"/>
    <property type="match status" value="6"/>
</dbReference>
<dbReference type="AlphaFoldDB" id="A0A0B2V379"/>
<organism evidence="4 5">
    <name type="scientific">Toxocara canis</name>
    <name type="common">Canine roundworm</name>
    <dbReference type="NCBI Taxonomy" id="6265"/>
    <lineage>
        <taxon>Eukaryota</taxon>
        <taxon>Metazoa</taxon>
        <taxon>Ecdysozoa</taxon>
        <taxon>Nematoda</taxon>
        <taxon>Chromadorea</taxon>
        <taxon>Rhabditida</taxon>
        <taxon>Spirurina</taxon>
        <taxon>Ascaridomorpha</taxon>
        <taxon>Ascaridoidea</taxon>
        <taxon>Toxocaridae</taxon>
        <taxon>Toxocara</taxon>
    </lineage>
</organism>
<dbReference type="SUPFAM" id="SSF52075">
    <property type="entry name" value="Outer arm dynein light chain 1"/>
    <property type="match status" value="1"/>
</dbReference>